<evidence type="ECO:0000313" key="2">
    <source>
        <dbReference type="EMBL" id="GAA1261293.1"/>
    </source>
</evidence>
<evidence type="ECO:0000313" key="3">
    <source>
        <dbReference type="Proteomes" id="UP001500037"/>
    </source>
</evidence>
<dbReference type="InterPro" id="IPR024983">
    <property type="entry name" value="CHAT_dom"/>
</dbReference>
<dbReference type="SUPFAM" id="SSF48452">
    <property type="entry name" value="TPR-like"/>
    <property type="match status" value="1"/>
</dbReference>
<comment type="caution">
    <text evidence="2">The sequence shown here is derived from an EMBL/GenBank/DDBJ whole genome shotgun (WGS) entry which is preliminary data.</text>
</comment>
<dbReference type="Gene3D" id="1.25.40.10">
    <property type="entry name" value="Tetratricopeptide repeat domain"/>
    <property type="match status" value="3"/>
</dbReference>
<dbReference type="Pfam" id="PF12770">
    <property type="entry name" value="CHAT"/>
    <property type="match status" value="1"/>
</dbReference>
<feature type="domain" description="CHAT" evidence="1">
    <location>
        <begin position="1120"/>
        <end position="1424"/>
    </location>
</feature>
<protein>
    <submittedName>
        <fullName evidence="2">CHAT domain-containing protein</fullName>
    </submittedName>
</protein>
<dbReference type="InterPro" id="IPR011990">
    <property type="entry name" value="TPR-like_helical_dom_sf"/>
</dbReference>
<reference evidence="3" key="1">
    <citation type="journal article" date="2019" name="Int. J. Syst. Evol. Microbiol.">
        <title>The Global Catalogue of Microorganisms (GCM) 10K type strain sequencing project: providing services to taxonomists for standard genome sequencing and annotation.</title>
        <authorList>
            <consortium name="The Broad Institute Genomics Platform"/>
            <consortium name="The Broad Institute Genome Sequencing Center for Infectious Disease"/>
            <person name="Wu L."/>
            <person name="Ma J."/>
        </authorList>
    </citation>
    <scope>NUCLEOTIDE SEQUENCE [LARGE SCALE GENOMIC DNA]</scope>
    <source>
        <strain evidence="3">JCM 13004</strain>
    </source>
</reference>
<dbReference type="SUPFAM" id="SSF81901">
    <property type="entry name" value="HCP-like"/>
    <property type="match status" value="1"/>
</dbReference>
<dbReference type="RefSeq" id="WP_344445085.1">
    <property type="nucleotide sequence ID" value="NZ_BAAALF010000144.1"/>
</dbReference>
<gene>
    <name evidence="2" type="ORF">GCM10009665_58820</name>
</gene>
<dbReference type="EMBL" id="BAAALF010000144">
    <property type="protein sequence ID" value="GAA1261293.1"/>
    <property type="molecule type" value="Genomic_DNA"/>
</dbReference>
<name>A0ABP4HHG0_9ACTN</name>
<keyword evidence="3" id="KW-1185">Reference proteome</keyword>
<sequence length="1424" mass="153572">MHHFRGRKASRDEQVARAARKRWLKAARELASAQDWDDVRRTIAAHPVLLSDVSAELFESLISRLREAGDANGAASYGRYRDLIFLARRIGVEEAIAESLDDELSTELQAALGDLSASGSADDIGPQQLGLIRRALDLASPGETPKLWVSLHGMVGEALLSADGPSSDDAGDRRQTVEQAIEAFRTALSRQSRDAQPILWAITMNNVARAHAELAQDGAAEDRSLADAALRQALGVFTEEAGPRIISVEMERTLLLLADGTESDLRDAIGILRRTLELISEIASTGGAVHLPQVARLLGDEVRLSVGDGDGPVEVPGDAGGGDATWDLVARGASLLAEYFETGEVDLLQRALGPLGEAARSVDASSPHGAEVLGLLGTALWSRYDRVRDRQSREEATHAHRLALAVLPPGSPAHVGYLDTLSHGLRESHRRTGERESLDEAIELVAQAAALLTPASPRRAALLRRLGDYRLIRHGVSGDMADLDAGLASLRSAEELTRAGSADRIAVLANLSHALVLRYEQTGGIADLDQAIACDREALDLAPDRSPAQALLLDHASRSLQSRYEWSGRPADLDAAIQYARQALALAHGDGPDRPAQLVNLGLALNARYDLAMREEDLAECIDLIRQAVALCPPESDYRDAALVALSTVLRDRYFRTGDLADLAEVIELSRAALELTAPGTPGRWGPLMNLGVALRQRYERSTDLADLDEAIEYWREALDDDIGPAPFVRQAILSGLAVALLDRHKHTGGGEHLRDAVELAREVLARTAPSSPSYAPAADCLAAALMERSWVDGDRADLDQAETLLSTAMDLDQDSVHSRIFLPSSLARVLSNRYESDASGDPADLHAAQALFRQVVTSGLTLNPDFARVDSLAWGQWAARRESWSEAAQAYDYGLQAMERLFRAQLTRTSKESRLHDAQGLAVAAAYALARSGDTAQAAVAIERGRALMLSEALDRSRARLEHLAVIGRGDLVERYRSSAAVLDGLERQALAQAGIAGRVSPTPMTQSAPDLTGQLRSAQAELDAVLSAIRRIDGYRHFLEPPRLEDLRTAAATPLVYLAAADQCGLALIVTADGGDEVDVCWLPALTSAALRTWAGRYWQAYRSRANDHASWEQTLEATTRWLWDVLMEPVTAALGSCERAALVPAGLLGMLPLHAAWREDAAAPSGRRYALDDLLLSYVPNARTRTAAAEGARRAAPDGLLAIEDPRPVTAGPLPAAGREVRSAMAHFARSRSLSGERATRPAVLAALGEYPVLHFACHGFADAAEPLASGLLLACDESLSLRDLLVRGPLNARLAVLSACETAVPGADLPDEVINLPAGLLQAGIGGVVGSQWSVNDASTMVLMARFYELWRVDALDPAQALRRAQQWVRDTTNGAKRDRYPDIEELRGSRVPAQAKQLWEGARAHRAPWYWAAFVYVGE</sequence>
<accession>A0ABP4HHG0</accession>
<evidence type="ECO:0000259" key="1">
    <source>
        <dbReference type="Pfam" id="PF12770"/>
    </source>
</evidence>
<organism evidence="2 3">
    <name type="scientific">Kitasatospora nipponensis</name>
    <dbReference type="NCBI Taxonomy" id="258049"/>
    <lineage>
        <taxon>Bacteria</taxon>
        <taxon>Bacillati</taxon>
        <taxon>Actinomycetota</taxon>
        <taxon>Actinomycetes</taxon>
        <taxon>Kitasatosporales</taxon>
        <taxon>Streptomycetaceae</taxon>
        <taxon>Kitasatospora</taxon>
    </lineage>
</organism>
<dbReference type="Proteomes" id="UP001500037">
    <property type="component" value="Unassembled WGS sequence"/>
</dbReference>
<proteinExistence type="predicted"/>